<dbReference type="HOGENOM" id="CLU_2802272_0_0_2"/>
<protein>
    <submittedName>
        <fullName evidence="1">Uncharacterized protein</fullName>
    </submittedName>
</protein>
<dbReference type="EMBL" id="CP009509">
    <property type="protein sequence ID" value="AKB39687.1"/>
    <property type="molecule type" value="Genomic_DNA"/>
</dbReference>
<organism evidence="1 2">
    <name type="scientific">Methanosarcina mazei WWM610</name>
    <dbReference type="NCBI Taxonomy" id="1434117"/>
    <lineage>
        <taxon>Archaea</taxon>
        <taxon>Methanobacteriati</taxon>
        <taxon>Methanobacteriota</taxon>
        <taxon>Stenosarchaea group</taxon>
        <taxon>Methanomicrobia</taxon>
        <taxon>Methanosarcinales</taxon>
        <taxon>Methanosarcinaceae</taxon>
        <taxon>Methanosarcina</taxon>
    </lineage>
</organism>
<evidence type="ECO:0000313" key="1">
    <source>
        <dbReference type="EMBL" id="AKB39687.1"/>
    </source>
</evidence>
<gene>
    <name evidence="1" type="ORF">MSMAW_0696</name>
</gene>
<accession>A0A0E3PVJ5</accession>
<proteinExistence type="predicted"/>
<name>A0A0E3PVJ5_METMZ</name>
<sequence length="67" mass="8055">MLSLAGWLGFLCRAFHYNHLNLQLIHLAKKWNYIYRLIKEELKKIKETATHFPQTPAKMPLIFSIWQ</sequence>
<dbReference type="PATRIC" id="fig|1434117.4.peg.865"/>
<dbReference type="Proteomes" id="UP000033058">
    <property type="component" value="Chromosome"/>
</dbReference>
<reference evidence="1 2" key="1">
    <citation type="submission" date="2014-07" db="EMBL/GenBank/DDBJ databases">
        <title>Methanogenic archaea and the global carbon cycle.</title>
        <authorList>
            <person name="Henriksen J.R."/>
            <person name="Luke J."/>
            <person name="Reinhart S."/>
            <person name="Benedict M.N."/>
            <person name="Youngblut N.D."/>
            <person name="Metcalf M.E."/>
            <person name="Whitaker R.J."/>
            <person name="Metcalf W.W."/>
        </authorList>
    </citation>
    <scope>NUCLEOTIDE SEQUENCE [LARGE SCALE GENOMIC DNA]</scope>
    <source>
        <strain evidence="1 2">WWM610</strain>
    </source>
</reference>
<dbReference type="AlphaFoldDB" id="A0A0E3PVJ5"/>
<evidence type="ECO:0000313" key="2">
    <source>
        <dbReference type="Proteomes" id="UP000033058"/>
    </source>
</evidence>